<evidence type="ECO:0000259" key="7">
    <source>
        <dbReference type="SMART" id="SM00385"/>
    </source>
</evidence>
<gene>
    <name evidence="9" type="ORF">RJ640_011801</name>
</gene>
<dbReference type="Gene3D" id="1.10.472.10">
    <property type="entry name" value="Cyclin-like"/>
    <property type="match status" value="4"/>
</dbReference>
<dbReference type="FunFam" id="1.10.472.10:FF:000167">
    <property type="entry name" value="Mitotic cyclin 6"/>
    <property type="match status" value="2"/>
</dbReference>
<feature type="domain" description="Cyclin-like" evidence="7">
    <location>
        <begin position="355"/>
        <end position="439"/>
    </location>
</feature>
<reference evidence="9" key="1">
    <citation type="submission" date="2022-12" db="EMBL/GenBank/DDBJ databases">
        <title>Draft genome assemblies for two species of Escallonia (Escalloniales).</title>
        <authorList>
            <person name="Chanderbali A."/>
            <person name="Dervinis C."/>
            <person name="Anghel I."/>
            <person name="Soltis D."/>
            <person name="Soltis P."/>
            <person name="Zapata F."/>
        </authorList>
    </citation>
    <scope>NUCLEOTIDE SEQUENCE</scope>
    <source>
        <strain evidence="9">UCBG92.1500</strain>
        <tissue evidence="9">Leaf</tissue>
    </source>
</reference>
<evidence type="ECO:0000259" key="8">
    <source>
        <dbReference type="SMART" id="SM01332"/>
    </source>
</evidence>
<dbReference type="GO" id="GO:0051301">
    <property type="term" value="P:cell division"/>
    <property type="evidence" value="ECO:0007669"/>
    <property type="project" value="UniProtKB-KW"/>
</dbReference>
<keyword evidence="10" id="KW-1185">Reference proteome</keyword>
<name>A0AA88QY04_9ASTE</name>
<sequence>MSTRHRRSSVPSRPEKENVTTGGKAVAAAAKPQLAKKRPALTNVTNQRSAPVNAVRTSVVSKAMVPCEVNIAKLKKGSSVFTNGASISESSLPESLKIKSNSVVSSKDIYCSRLATPTPSCMEESCHSDGGSVSFDESMTTCDSLKSLEFEYIENDNASAVNFIEKKTCDSVNISDHAGETGNICSRERLGEVDTINRVVNVDDSIMDPQLCPTFAGDIYRNLRTSETKRMPSTDFMERIQKDINASMRATLIDWLVEVAEEYRLVSDTLFLAVNYIDRYLSGNTINRQRLQLLGVACMMIAAKYEEICAPRVEEFCYITDNTYSRDEVLEMESAVLNYLRFEMTAPTAICFLRHFVQVVQRVHKVPAMQLEFLASYLAELSLLDYSMLRYAPSMVAASATLLAKFILLPSERPWTLTLKHHTLYMASDLGDCVKALHRLCCNSQSLCLPAIREKYSQHNYKFVAKKSCPPITAELFHELSSYISSSHIDTHILTVFRGFLDRHFKIMTTQSRRSSLISSSSSLAKRQSENVGKVMVVPPMAKKRPALANVTNQRPSSNNVARNSANMVPCPVKITNPKKGASTFNNSASFSGNNLPSSSVVKPCTVISSRNVSLPISTVSAPPAPRSVDISPIQSDSLSISMDESMSTCDSLKSPDVEYIDNNDIAAVESIERKTCSKLFISEHVEVSGNICKRDTLAEMETSNKIIEVDDNFMDPQLCATMACDIYKHLRASEAKKRPSTDFMERVQKDINTSMRAILVDWLVEVAEEYRLVPDTLYLTVNYIDRYLSGNTMDRQRLQLLGVACMMIAAKYEEICAPQVEEFCYITDNTYFKEEVLQMESAVLNFLKFEMTAPTAKCFLRRFVRAAQGVNEAPSLQLECLANYLAELSLLEYTMLCYTPSLIAASAIFLAKYILFPSRKPWNPTLRHYTLYQPTDLRECVKALHTLCCDSINSTLPAIREKYSQHKVSFTYLSLDKHTWVLICALA</sequence>
<dbReference type="AlphaFoldDB" id="A0AA88QY04"/>
<dbReference type="CDD" id="cd20506">
    <property type="entry name" value="CYCLIN_AtCycA-like_rpt2"/>
    <property type="match status" value="1"/>
</dbReference>
<evidence type="ECO:0000256" key="4">
    <source>
        <dbReference type="ARBA" id="ARBA00023306"/>
    </source>
</evidence>
<dbReference type="InterPro" id="IPR036915">
    <property type="entry name" value="Cyclin-like_sf"/>
</dbReference>
<evidence type="ECO:0000256" key="5">
    <source>
        <dbReference type="RuleBase" id="RU000383"/>
    </source>
</evidence>
<dbReference type="Pfam" id="PF02984">
    <property type="entry name" value="Cyclin_C"/>
    <property type="match status" value="2"/>
</dbReference>
<feature type="region of interest" description="Disordered" evidence="6">
    <location>
        <begin position="1"/>
        <end position="30"/>
    </location>
</feature>
<dbReference type="InterPro" id="IPR004367">
    <property type="entry name" value="Cyclin_C-dom"/>
</dbReference>
<feature type="domain" description="Cyclin-like" evidence="7">
    <location>
        <begin position="859"/>
        <end position="947"/>
    </location>
</feature>
<feature type="domain" description="Cyclin C-terminal" evidence="8">
    <location>
        <begin position="347"/>
        <end position="470"/>
    </location>
</feature>
<protein>
    <recommendedName>
        <fullName evidence="11">Cyclin A1</fullName>
    </recommendedName>
</protein>
<dbReference type="FunFam" id="1.10.472.10:FF:000013">
    <property type="entry name" value="Cyclin A1"/>
    <property type="match status" value="2"/>
</dbReference>
<dbReference type="PANTHER" id="PTHR10177">
    <property type="entry name" value="CYCLINS"/>
    <property type="match status" value="1"/>
</dbReference>
<evidence type="ECO:0000313" key="9">
    <source>
        <dbReference type="EMBL" id="KAK2969431.1"/>
    </source>
</evidence>
<evidence type="ECO:0000313" key="10">
    <source>
        <dbReference type="Proteomes" id="UP001187471"/>
    </source>
</evidence>
<dbReference type="PROSITE" id="PS00292">
    <property type="entry name" value="CYCLINS"/>
    <property type="match status" value="2"/>
</dbReference>
<dbReference type="CDD" id="cd20562">
    <property type="entry name" value="CYCLIN_AtCycA_like_rpt1"/>
    <property type="match status" value="2"/>
</dbReference>
<evidence type="ECO:0008006" key="11">
    <source>
        <dbReference type="Google" id="ProtNLM"/>
    </source>
</evidence>
<dbReference type="EMBL" id="JAVXUO010002817">
    <property type="protein sequence ID" value="KAK2969431.1"/>
    <property type="molecule type" value="Genomic_DNA"/>
</dbReference>
<evidence type="ECO:0000256" key="3">
    <source>
        <dbReference type="ARBA" id="ARBA00023127"/>
    </source>
</evidence>
<feature type="domain" description="Cyclin-like" evidence="7">
    <location>
        <begin position="762"/>
        <end position="846"/>
    </location>
</feature>
<dbReference type="SUPFAM" id="SSF47954">
    <property type="entry name" value="Cyclin-like"/>
    <property type="match status" value="4"/>
</dbReference>
<feature type="domain" description="Cyclin C-terminal" evidence="8">
    <location>
        <begin position="855"/>
        <end position="976"/>
    </location>
</feature>
<organism evidence="9 10">
    <name type="scientific">Escallonia rubra</name>
    <dbReference type="NCBI Taxonomy" id="112253"/>
    <lineage>
        <taxon>Eukaryota</taxon>
        <taxon>Viridiplantae</taxon>
        <taxon>Streptophyta</taxon>
        <taxon>Embryophyta</taxon>
        <taxon>Tracheophyta</taxon>
        <taxon>Spermatophyta</taxon>
        <taxon>Magnoliopsida</taxon>
        <taxon>eudicotyledons</taxon>
        <taxon>Gunneridae</taxon>
        <taxon>Pentapetalae</taxon>
        <taxon>asterids</taxon>
        <taxon>campanulids</taxon>
        <taxon>Escalloniales</taxon>
        <taxon>Escalloniaceae</taxon>
        <taxon>Escallonia</taxon>
    </lineage>
</organism>
<dbReference type="InterPro" id="IPR013763">
    <property type="entry name" value="Cyclin-like_dom"/>
</dbReference>
<dbReference type="Pfam" id="PF00134">
    <property type="entry name" value="Cyclin_N"/>
    <property type="match status" value="2"/>
</dbReference>
<proteinExistence type="inferred from homology"/>
<dbReference type="SMART" id="SM00385">
    <property type="entry name" value="CYCLIN"/>
    <property type="match status" value="4"/>
</dbReference>
<evidence type="ECO:0000256" key="2">
    <source>
        <dbReference type="ARBA" id="ARBA00022618"/>
    </source>
</evidence>
<comment type="caution">
    <text evidence="9">The sequence shown here is derived from an EMBL/GenBank/DDBJ whole genome shotgun (WGS) entry which is preliminary data.</text>
</comment>
<dbReference type="SMART" id="SM01332">
    <property type="entry name" value="Cyclin_C"/>
    <property type="match status" value="2"/>
</dbReference>
<evidence type="ECO:0000256" key="1">
    <source>
        <dbReference type="ARBA" id="ARBA00006955"/>
    </source>
</evidence>
<keyword evidence="3 5" id="KW-0195">Cyclin</keyword>
<keyword evidence="4" id="KW-0131">Cell cycle</keyword>
<keyword evidence="2" id="KW-0132">Cell division</keyword>
<dbReference type="InterPro" id="IPR006671">
    <property type="entry name" value="Cyclin_N"/>
</dbReference>
<dbReference type="InterPro" id="IPR039361">
    <property type="entry name" value="Cyclin"/>
</dbReference>
<feature type="domain" description="Cyclin-like" evidence="7">
    <location>
        <begin position="254"/>
        <end position="338"/>
    </location>
</feature>
<dbReference type="InterPro" id="IPR048258">
    <property type="entry name" value="Cyclins_cyclin-box"/>
</dbReference>
<evidence type="ECO:0000256" key="6">
    <source>
        <dbReference type="SAM" id="MobiDB-lite"/>
    </source>
</evidence>
<accession>A0AA88QY04</accession>
<comment type="similarity">
    <text evidence="1">Belongs to the cyclin family. Cyclin AB subfamily.</text>
</comment>
<dbReference type="Proteomes" id="UP001187471">
    <property type="component" value="Unassembled WGS sequence"/>
</dbReference>